<accession>A0A1M5DUK3</accession>
<protein>
    <recommendedName>
        <fullName evidence="1">FERM domain-containing protein</fullName>
    </recommendedName>
</protein>
<dbReference type="InterPro" id="IPR000299">
    <property type="entry name" value="FERM_domain"/>
</dbReference>
<sequence length="52" mass="6540">MFTLKLKGESQSNWFPFDYPHKKFLQNNLKTGMRCRKFEQNYRILYKKKLFF</sequence>
<organism evidence="2 3">
    <name type="scientific">Chryseobacterium vrystaatense</name>
    <dbReference type="NCBI Taxonomy" id="307480"/>
    <lineage>
        <taxon>Bacteria</taxon>
        <taxon>Pseudomonadati</taxon>
        <taxon>Bacteroidota</taxon>
        <taxon>Flavobacteriia</taxon>
        <taxon>Flavobacteriales</taxon>
        <taxon>Weeksellaceae</taxon>
        <taxon>Chryseobacterium group</taxon>
        <taxon>Chryseobacterium</taxon>
    </lineage>
</organism>
<dbReference type="Proteomes" id="UP000184108">
    <property type="component" value="Unassembled WGS sequence"/>
</dbReference>
<dbReference type="EMBL" id="FQVE01000003">
    <property type="protein sequence ID" value="SHF70492.1"/>
    <property type="molecule type" value="Genomic_DNA"/>
</dbReference>
<gene>
    <name evidence="2" type="ORF">SAMN02787073_2719</name>
</gene>
<evidence type="ECO:0000259" key="1">
    <source>
        <dbReference type="PROSITE" id="PS50057"/>
    </source>
</evidence>
<reference evidence="3" key="1">
    <citation type="submission" date="2016-11" db="EMBL/GenBank/DDBJ databases">
        <authorList>
            <person name="Varghese N."/>
            <person name="Submissions S."/>
        </authorList>
    </citation>
    <scope>NUCLEOTIDE SEQUENCE [LARGE SCALE GENOMIC DNA]</scope>
    <source>
        <strain evidence="3">YR203</strain>
    </source>
</reference>
<dbReference type="PROSITE" id="PS50057">
    <property type="entry name" value="FERM_3"/>
    <property type="match status" value="1"/>
</dbReference>
<evidence type="ECO:0000313" key="2">
    <source>
        <dbReference type="EMBL" id="SHF70492.1"/>
    </source>
</evidence>
<name>A0A1M5DUK3_9FLAO</name>
<dbReference type="AlphaFoldDB" id="A0A1M5DUK3"/>
<proteinExistence type="predicted"/>
<evidence type="ECO:0000313" key="3">
    <source>
        <dbReference type="Proteomes" id="UP000184108"/>
    </source>
</evidence>
<feature type="domain" description="FERM" evidence="1">
    <location>
        <begin position="1"/>
        <end position="52"/>
    </location>
</feature>